<name>A0ABV2NHN1_9HYPH</name>
<protein>
    <submittedName>
        <fullName evidence="1">Bacterioferritin (Cytochrome b1)</fullName>
    </submittedName>
</protein>
<proteinExistence type="predicted"/>
<evidence type="ECO:0000313" key="2">
    <source>
        <dbReference type="Proteomes" id="UP001549119"/>
    </source>
</evidence>
<comment type="caution">
    <text evidence="1">The sequence shown here is derived from an EMBL/GenBank/DDBJ whole genome shotgun (WGS) entry which is preliminary data.</text>
</comment>
<gene>
    <name evidence="1" type="ORF">ABIC20_003310</name>
</gene>
<dbReference type="GeneID" id="6140224"/>
<dbReference type="Proteomes" id="UP001549119">
    <property type="component" value="Unassembled WGS sequence"/>
</dbReference>
<accession>A0ABV2NHN1</accession>
<dbReference type="EMBL" id="JBEPNW010000002">
    <property type="protein sequence ID" value="MET3866001.1"/>
    <property type="molecule type" value="Genomic_DNA"/>
</dbReference>
<keyword evidence="2" id="KW-1185">Reference proteome</keyword>
<organism evidence="1 2">
    <name type="scientific">Methylobacterium radiotolerans</name>
    <dbReference type="NCBI Taxonomy" id="31998"/>
    <lineage>
        <taxon>Bacteria</taxon>
        <taxon>Pseudomonadati</taxon>
        <taxon>Pseudomonadota</taxon>
        <taxon>Alphaproteobacteria</taxon>
        <taxon>Hyphomicrobiales</taxon>
        <taxon>Methylobacteriaceae</taxon>
        <taxon>Methylobacterium</taxon>
    </lineage>
</organism>
<evidence type="ECO:0000313" key="1">
    <source>
        <dbReference type="EMBL" id="MET3866001.1"/>
    </source>
</evidence>
<dbReference type="RefSeq" id="WP_012321088.1">
    <property type="nucleotide sequence ID" value="NZ_BJXP01000092.1"/>
</dbReference>
<reference evidence="1 2" key="1">
    <citation type="submission" date="2024-06" db="EMBL/GenBank/DDBJ databases">
        <title>Genomics of switchgrass bacterial isolates.</title>
        <authorList>
            <person name="Shade A."/>
        </authorList>
    </citation>
    <scope>NUCLEOTIDE SEQUENCE [LARGE SCALE GENOMIC DNA]</scope>
    <source>
        <strain evidence="1 2">PvP084</strain>
    </source>
</reference>
<sequence>MEASDLRHPTFRVLTFRDGRQVIAEDVETEIAARTRFASAVDLCETRDDAHSHHVELRAGSRVLDRWPGTGT</sequence>